<name>A0A1Y6BGR2_9PROT</name>
<gene>
    <name evidence="1" type="ORF">SAMN05428998_103111</name>
</gene>
<reference evidence="1 2" key="1">
    <citation type="submission" date="2017-04" db="EMBL/GenBank/DDBJ databases">
        <authorList>
            <person name="Afonso C.L."/>
            <person name="Miller P.J."/>
            <person name="Scott M.A."/>
            <person name="Spackman E."/>
            <person name="Goraichik I."/>
            <person name="Dimitrov K.M."/>
            <person name="Suarez D.L."/>
            <person name="Swayne D.E."/>
        </authorList>
    </citation>
    <scope>NUCLEOTIDE SEQUENCE [LARGE SCALE GENOMIC DNA]</scope>
    <source>
        <strain evidence="1 2">USBA 355</strain>
    </source>
</reference>
<keyword evidence="2" id="KW-1185">Reference proteome</keyword>
<evidence type="ECO:0000313" key="1">
    <source>
        <dbReference type="EMBL" id="SMF03096.1"/>
    </source>
</evidence>
<sequence length="949" mass="98146">MASRLERPSFFEGQFLGAADLAALVTYARGLGREHALAAHTWGIATGLELVEVPAEEAGAVDLFVMPGFAWDGYGRTIVLLAPAQVPLETFSGLPTGNQQVWIRYDETPFRGLREGFETCGAGEAFARVRESFAIEVGPFARLRDRQSGITLAGRPVEDARLAARSLGDTAPLLCDGSVPHQDFPADSARWLVPLGVGNWVTGTPGRLQPRTADALKLGRTLRQLAGAVAENLFAADGVIRLRDRFTQFKTGDAADTLCQADRIAVDDLVNEPDRDDSTKTTDRLIGRELVWVEGNLRATGQVRLFGTRLELRDAAGDEAAGVPLYARRAVSPNNPAAGQDFQIVIGSASDGKDRLAVGPAAGYGDLEERFLVRTDGVLAAGLDLPDDLKTDHVLFSRGDALTVALATDPDAIARIAFQTLPALGEAAQLVYDDAEERLQVGVGSDLANATTFTASGHVGIRTDDPASLHADANDLVVQNPNGNVGMTLLSAVSATSNIHFADGLAGPDETRAGFLRYAHSGNRLHLGTDNAVRATLDAQGDLGLGTESPSARLDIRESGSGLALKLDAGALRAEDGGAPTRLELQRNGGGLRVHGSTAASSHLAVASDGRVGLGTDSPSSSLHIAKSAPELTLDVTGGGSAARVEFAVASGTRSSIEYDVASQRTLLTNDGDVGVTLRENRVGINLGSASPTTNLHVRGNIAGDAGNLNSHVALVENMAGANADVLALRVAGGGAGASNNFITFFDSSGAIGRIERSTAVASDNPTDAGNFLRLISGGADFAECLPRAEASGAIGPGRIVGVRGGRVSLTTDGAESLLVTTDRAVVVGNVPMSGAAPSETVALVGQVRLQVAGAVRSGDFIVPSGGNDGEGRAVPISELTPALAGQVIGRAWQDRPADDSRPVTVAVGVQGADAMAALSAALVAQERQITRLGEALQAVLGAADEQKG</sequence>
<organism evidence="1 2">
    <name type="scientific">Tistlia consotensis USBA 355</name>
    <dbReference type="NCBI Taxonomy" id="560819"/>
    <lineage>
        <taxon>Bacteria</taxon>
        <taxon>Pseudomonadati</taxon>
        <taxon>Pseudomonadota</taxon>
        <taxon>Alphaproteobacteria</taxon>
        <taxon>Rhodospirillales</taxon>
        <taxon>Rhodovibrionaceae</taxon>
        <taxon>Tistlia</taxon>
    </lineage>
</organism>
<accession>A0A1Y6BGR2</accession>
<dbReference type="Gene3D" id="2.40.300.10">
    <property type="entry name" value="Head decoration protein D"/>
    <property type="match status" value="1"/>
</dbReference>
<evidence type="ECO:0000313" key="2">
    <source>
        <dbReference type="Proteomes" id="UP000192917"/>
    </source>
</evidence>
<evidence type="ECO:0008006" key="3">
    <source>
        <dbReference type="Google" id="ProtNLM"/>
    </source>
</evidence>
<proteinExistence type="predicted"/>
<dbReference type="EMBL" id="FWZX01000003">
    <property type="protein sequence ID" value="SMF03096.1"/>
    <property type="molecule type" value="Genomic_DNA"/>
</dbReference>
<dbReference type="Proteomes" id="UP000192917">
    <property type="component" value="Unassembled WGS sequence"/>
</dbReference>
<dbReference type="AlphaFoldDB" id="A0A1Y6BGR2"/>
<protein>
    <recommendedName>
        <fullName evidence="3">Peptidase S74 domain-containing protein</fullName>
    </recommendedName>
</protein>
<dbReference type="RefSeq" id="WP_085121560.1">
    <property type="nucleotide sequence ID" value="NZ_FWZX01000003.1"/>
</dbReference>
<dbReference type="STRING" id="560819.SAMN05428998_103111"/>